<gene>
    <name evidence="2" type="ORF">F7Q99_38170</name>
</gene>
<comment type="caution">
    <text evidence="2">The sequence shown here is derived from an EMBL/GenBank/DDBJ whole genome shotgun (WGS) entry which is preliminary data.</text>
</comment>
<organism evidence="2 3">
    <name type="scientific">Streptomyces kaniharaensis</name>
    <dbReference type="NCBI Taxonomy" id="212423"/>
    <lineage>
        <taxon>Bacteria</taxon>
        <taxon>Bacillati</taxon>
        <taxon>Actinomycetota</taxon>
        <taxon>Actinomycetes</taxon>
        <taxon>Kitasatosporales</taxon>
        <taxon>Streptomycetaceae</taxon>
        <taxon>Streptomyces</taxon>
    </lineage>
</organism>
<evidence type="ECO:0000313" key="3">
    <source>
        <dbReference type="Proteomes" id="UP000450000"/>
    </source>
</evidence>
<dbReference type="AlphaFoldDB" id="A0A6N7L2N1"/>
<name>A0A6N7L2N1_9ACTN</name>
<sequence length="102" mass="11208">MHDPELPDHTAGGDGPGTPDNARDAGALHRIGEKIEQAAAWYTEQIHTERRRPAPDPDRVEQLLAERAASTKALRDLPEMTGEELQRIEALYDAKLSEITGA</sequence>
<evidence type="ECO:0000313" key="2">
    <source>
        <dbReference type="EMBL" id="MQS17861.1"/>
    </source>
</evidence>
<dbReference type="EMBL" id="WBOF01000007">
    <property type="protein sequence ID" value="MQS17861.1"/>
    <property type="molecule type" value="Genomic_DNA"/>
</dbReference>
<accession>A0A6N7L2N1</accession>
<proteinExistence type="predicted"/>
<dbReference type="RefSeq" id="WP_153471597.1">
    <property type="nucleotide sequence ID" value="NZ_WBOF01000007.1"/>
</dbReference>
<reference evidence="2 3" key="1">
    <citation type="submission" date="2019-09" db="EMBL/GenBank/DDBJ databases">
        <title>Genome Sequences of Streptomyces kaniharaensis ATCC 21070.</title>
        <authorList>
            <person name="Zhu W."/>
            <person name="De Crecy-Lagard V."/>
            <person name="Richards N.G."/>
        </authorList>
    </citation>
    <scope>NUCLEOTIDE SEQUENCE [LARGE SCALE GENOMIC DNA]</scope>
    <source>
        <strain evidence="2 3">SF-557</strain>
    </source>
</reference>
<protein>
    <submittedName>
        <fullName evidence="2">Uncharacterized protein</fullName>
    </submittedName>
</protein>
<feature type="region of interest" description="Disordered" evidence="1">
    <location>
        <begin position="1"/>
        <end position="28"/>
    </location>
</feature>
<evidence type="ECO:0000256" key="1">
    <source>
        <dbReference type="SAM" id="MobiDB-lite"/>
    </source>
</evidence>
<keyword evidence="3" id="KW-1185">Reference proteome</keyword>
<dbReference type="Proteomes" id="UP000450000">
    <property type="component" value="Unassembled WGS sequence"/>
</dbReference>
<dbReference type="OrthoDB" id="4312245at2"/>